<proteinExistence type="predicted"/>
<sequence length="41" mass="4615">MQTTQPRIPVFGSIRATGYSFPLSLRWDEHTAQPVLALEEA</sequence>
<evidence type="ECO:0000313" key="2">
    <source>
        <dbReference type="Proteomes" id="UP000543030"/>
    </source>
</evidence>
<dbReference type="EMBL" id="JACHHN010000001">
    <property type="protein sequence ID" value="MBB5189655.1"/>
    <property type="molecule type" value="Genomic_DNA"/>
</dbReference>
<accession>A0A840R8K6</accession>
<protein>
    <submittedName>
        <fullName evidence="1">Uncharacterized protein</fullName>
    </submittedName>
</protein>
<organism evidence="1 2">
    <name type="scientific">Silvimonas terrae</name>
    <dbReference type="NCBI Taxonomy" id="300266"/>
    <lineage>
        <taxon>Bacteria</taxon>
        <taxon>Pseudomonadati</taxon>
        <taxon>Pseudomonadota</taxon>
        <taxon>Betaproteobacteria</taxon>
        <taxon>Neisseriales</taxon>
        <taxon>Chitinibacteraceae</taxon>
        <taxon>Silvimonas</taxon>
    </lineage>
</organism>
<name>A0A840R8K6_9NEIS</name>
<keyword evidence="2" id="KW-1185">Reference proteome</keyword>
<dbReference type="AlphaFoldDB" id="A0A840R8K6"/>
<dbReference type="Proteomes" id="UP000543030">
    <property type="component" value="Unassembled WGS sequence"/>
</dbReference>
<reference evidence="1 2" key="1">
    <citation type="submission" date="2020-08" db="EMBL/GenBank/DDBJ databases">
        <title>Genomic Encyclopedia of Type Strains, Phase IV (KMG-IV): sequencing the most valuable type-strain genomes for metagenomic binning, comparative biology and taxonomic classification.</title>
        <authorList>
            <person name="Goeker M."/>
        </authorList>
    </citation>
    <scope>NUCLEOTIDE SEQUENCE [LARGE SCALE GENOMIC DNA]</scope>
    <source>
        <strain evidence="1 2">DSM 18233</strain>
    </source>
</reference>
<comment type="caution">
    <text evidence="1">The sequence shown here is derived from an EMBL/GenBank/DDBJ whole genome shotgun (WGS) entry which is preliminary data.</text>
</comment>
<evidence type="ECO:0000313" key="1">
    <source>
        <dbReference type="EMBL" id="MBB5189655.1"/>
    </source>
</evidence>
<gene>
    <name evidence="1" type="ORF">HNQ50_000365</name>
</gene>
<dbReference type="RefSeq" id="WP_281386108.1">
    <property type="nucleotide sequence ID" value="NZ_JACHHN010000001.1"/>
</dbReference>